<feature type="domain" description="Plastocyanin-like" evidence="1">
    <location>
        <begin position="2"/>
        <end position="97"/>
    </location>
</feature>
<dbReference type="Gene3D" id="2.60.40.420">
    <property type="entry name" value="Cupredoxins - blue copper proteins"/>
    <property type="match status" value="1"/>
</dbReference>
<evidence type="ECO:0000259" key="1">
    <source>
        <dbReference type="Pfam" id="PF07731"/>
    </source>
</evidence>
<evidence type="ECO:0000313" key="2">
    <source>
        <dbReference type="EMBL" id="MBB5328803.1"/>
    </source>
</evidence>
<keyword evidence="3" id="KW-1185">Reference proteome</keyword>
<gene>
    <name evidence="2" type="ORF">HDF14_002419</name>
</gene>
<organism evidence="2 3">
    <name type="scientific">Tunturiibacter gelidiferens</name>
    <dbReference type="NCBI Taxonomy" id="3069689"/>
    <lineage>
        <taxon>Bacteria</taxon>
        <taxon>Pseudomonadati</taxon>
        <taxon>Acidobacteriota</taxon>
        <taxon>Terriglobia</taxon>
        <taxon>Terriglobales</taxon>
        <taxon>Acidobacteriaceae</taxon>
        <taxon>Tunturiibacter</taxon>
    </lineage>
</organism>
<accession>A0A9X0QED8</accession>
<dbReference type="InterPro" id="IPR045087">
    <property type="entry name" value="Cu-oxidase_fam"/>
</dbReference>
<dbReference type="GO" id="GO:0005507">
    <property type="term" value="F:copper ion binding"/>
    <property type="evidence" value="ECO:0007669"/>
    <property type="project" value="InterPro"/>
</dbReference>
<dbReference type="AlphaFoldDB" id="A0A9X0QED8"/>
<evidence type="ECO:0000313" key="3">
    <source>
        <dbReference type="Proteomes" id="UP000535182"/>
    </source>
</evidence>
<protein>
    <submittedName>
        <fullName evidence="2">FtsP/CotA-like multicopper oxidase with cupredoxin domain</fullName>
    </submittedName>
</protein>
<dbReference type="PANTHER" id="PTHR48267">
    <property type="entry name" value="CUPREDOXIN SUPERFAMILY PROTEIN"/>
    <property type="match status" value="1"/>
</dbReference>
<comment type="caution">
    <text evidence="2">The sequence shown here is derived from an EMBL/GenBank/DDBJ whole genome shotgun (WGS) entry which is preliminary data.</text>
</comment>
<dbReference type="Pfam" id="PF07731">
    <property type="entry name" value="Cu-oxidase_2"/>
    <property type="match status" value="1"/>
</dbReference>
<reference evidence="2 3" key="1">
    <citation type="submission" date="2020-08" db="EMBL/GenBank/DDBJ databases">
        <title>Genomic Encyclopedia of Type Strains, Phase IV (KMG-V): Genome sequencing to study the core and pangenomes of soil and plant-associated prokaryotes.</title>
        <authorList>
            <person name="Whitman W."/>
        </authorList>
    </citation>
    <scope>NUCLEOTIDE SEQUENCE [LARGE SCALE GENOMIC DNA]</scope>
    <source>
        <strain evidence="2 3">X5P2</strain>
    </source>
</reference>
<name>A0A9X0QED8_9BACT</name>
<dbReference type="EMBL" id="JACHEB010000005">
    <property type="protein sequence ID" value="MBB5328803.1"/>
    <property type="molecule type" value="Genomic_DNA"/>
</dbReference>
<dbReference type="Proteomes" id="UP000535182">
    <property type="component" value="Unassembled WGS sequence"/>
</dbReference>
<sequence length="100" mass="11384">MINLTPDTHPIHLHQVRFQMLDRRPISVPTYLSDGTLAYIGPAVAPMKQEAGWKHTARVESRGVTLIAVRFDGHAGRFVWHCHTLEHAANEMMRPYEIVS</sequence>
<dbReference type="GO" id="GO:0016491">
    <property type="term" value="F:oxidoreductase activity"/>
    <property type="evidence" value="ECO:0007669"/>
    <property type="project" value="InterPro"/>
</dbReference>
<dbReference type="InterPro" id="IPR011706">
    <property type="entry name" value="Cu-oxidase_C"/>
</dbReference>
<proteinExistence type="predicted"/>
<dbReference type="SUPFAM" id="SSF49503">
    <property type="entry name" value="Cupredoxins"/>
    <property type="match status" value="1"/>
</dbReference>
<dbReference type="InterPro" id="IPR008972">
    <property type="entry name" value="Cupredoxin"/>
</dbReference>
<dbReference type="PANTHER" id="PTHR48267:SF1">
    <property type="entry name" value="BILIRUBIN OXIDASE"/>
    <property type="match status" value="1"/>
</dbReference>